<dbReference type="EMBL" id="JAWWNJ010000001">
    <property type="protein sequence ID" value="KAK7065106.1"/>
    <property type="molecule type" value="Genomic_DNA"/>
</dbReference>
<organism evidence="3 4">
    <name type="scientific">Favolaschia claudopus</name>
    <dbReference type="NCBI Taxonomy" id="2862362"/>
    <lineage>
        <taxon>Eukaryota</taxon>
        <taxon>Fungi</taxon>
        <taxon>Dikarya</taxon>
        <taxon>Basidiomycota</taxon>
        <taxon>Agaricomycotina</taxon>
        <taxon>Agaricomycetes</taxon>
        <taxon>Agaricomycetidae</taxon>
        <taxon>Agaricales</taxon>
        <taxon>Marasmiineae</taxon>
        <taxon>Mycenaceae</taxon>
        <taxon>Favolaschia</taxon>
    </lineage>
</organism>
<sequence length="620" mass="67616">MAPYRPTLSRRDALLLLLGASLMHITSLLFPPSAPPPEILIDTPREVFPPDPPPPAPEITRYHTRTTTLIKATTTTATTTRVQTTTVGAAAGPAATVPVDMAVKLPATEIVAHAPGWTLYRNLYMSNGTLLILTDAPDTFPPIRMMASNPLDAVNSPENIQAREPTAWNMDFIGAGEARRRWGNDLVGEKEEEALREGRKRNRVWSVEGNTVLVNEPSQFLRHYYHLVAELLFGVQAFWHGAFSPHSSSSHSSSSSSSNSNGDDDDANARDYTLHPSTSTTPPITRLIFARATADGWRDSPGFNAYVLRAAFPSVSVEVLEDWEDRVRITSGVNEEGGKGGRAWHFPLVLLTDRSASHRGDVCGSQTQRIAAEAVHHMRNQQRLGGVRVGGWWEPVRGAVVRFAGGVSSSMSSALLSSDSSSGGEKAGEEKGDLDALEGDPRLPMPPTILITYVSRQSAQHRKLTAEGHAGVVSALEELVRRKNEEVAKHGRGSGGRRWELLVMEAEKLSKDEQVRVAGRTTILLGVHGNGLTHLVLMPPMRVSTVIEMFYPGGFAHDYQWTTGALGMKHFAVWNDTYRTEGLGDGKPHVDYPDGFQGDAIPVHGPTIAKLIEDRVEGRV</sequence>
<dbReference type="AlphaFoldDB" id="A0AAW0EKT5"/>
<feature type="region of interest" description="Disordered" evidence="1">
    <location>
        <begin position="414"/>
        <end position="443"/>
    </location>
</feature>
<name>A0AAW0EKT5_9AGAR</name>
<feature type="signal peptide" evidence="2">
    <location>
        <begin position="1"/>
        <end position="28"/>
    </location>
</feature>
<feature type="region of interest" description="Disordered" evidence="1">
    <location>
        <begin position="248"/>
        <end position="279"/>
    </location>
</feature>
<keyword evidence="2" id="KW-0732">Signal</keyword>
<feature type="chain" id="PRO_5043698860" description="Transmembrane protein" evidence="2">
    <location>
        <begin position="29"/>
        <end position="620"/>
    </location>
</feature>
<comment type="caution">
    <text evidence="3">The sequence shown here is derived from an EMBL/GenBank/DDBJ whole genome shotgun (WGS) entry which is preliminary data.</text>
</comment>
<protein>
    <recommendedName>
        <fullName evidence="5">Transmembrane protein</fullName>
    </recommendedName>
</protein>
<evidence type="ECO:0008006" key="5">
    <source>
        <dbReference type="Google" id="ProtNLM"/>
    </source>
</evidence>
<feature type="compositionally biased region" description="Low complexity" evidence="1">
    <location>
        <begin position="248"/>
        <end position="261"/>
    </location>
</feature>
<dbReference type="Proteomes" id="UP001362999">
    <property type="component" value="Unassembled WGS sequence"/>
</dbReference>
<evidence type="ECO:0000313" key="4">
    <source>
        <dbReference type="Proteomes" id="UP001362999"/>
    </source>
</evidence>
<gene>
    <name evidence="3" type="ORF">R3P38DRAFT_2492073</name>
</gene>
<proteinExistence type="predicted"/>
<feature type="compositionally biased region" description="Low complexity" evidence="1">
    <location>
        <begin position="414"/>
        <end position="424"/>
    </location>
</feature>
<accession>A0AAW0EKT5</accession>
<evidence type="ECO:0000256" key="2">
    <source>
        <dbReference type="SAM" id="SignalP"/>
    </source>
</evidence>
<keyword evidence="4" id="KW-1185">Reference proteome</keyword>
<evidence type="ECO:0000256" key="1">
    <source>
        <dbReference type="SAM" id="MobiDB-lite"/>
    </source>
</evidence>
<reference evidence="3 4" key="1">
    <citation type="journal article" date="2024" name="J Genomics">
        <title>Draft genome sequencing and assembly of Favolaschia claudopus CIRM-BRFM 2984 isolated from oak limbs.</title>
        <authorList>
            <person name="Navarro D."/>
            <person name="Drula E."/>
            <person name="Chaduli D."/>
            <person name="Cazenave R."/>
            <person name="Ahrendt S."/>
            <person name="Wang J."/>
            <person name="Lipzen A."/>
            <person name="Daum C."/>
            <person name="Barry K."/>
            <person name="Grigoriev I.V."/>
            <person name="Favel A."/>
            <person name="Rosso M.N."/>
            <person name="Martin F."/>
        </authorList>
    </citation>
    <scope>NUCLEOTIDE SEQUENCE [LARGE SCALE GENOMIC DNA]</scope>
    <source>
        <strain evidence="3 4">CIRM-BRFM 2984</strain>
    </source>
</reference>
<evidence type="ECO:0000313" key="3">
    <source>
        <dbReference type="EMBL" id="KAK7065106.1"/>
    </source>
</evidence>